<evidence type="ECO:0000256" key="11">
    <source>
        <dbReference type="SAM" id="MobiDB-lite"/>
    </source>
</evidence>
<dbReference type="Pfam" id="PF00168">
    <property type="entry name" value="C2"/>
    <property type="match status" value="5"/>
</dbReference>
<keyword evidence="16" id="KW-1185">Reference proteome</keyword>
<accession>A0ABR0LZP5</accession>
<dbReference type="PROSITE" id="PS51847">
    <property type="entry name" value="SMP"/>
    <property type="match status" value="1"/>
</dbReference>
<evidence type="ECO:0000256" key="10">
    <source>
        <dbReference type="ARBA" id="ARBA00023136"/>
    </source>
</evidence>
<keyword evidence="10 12" id="KW-0472">Membrane</keyword>
<evidence type="ECO:0000313" key="15">
    <source>
        <dbReference type="EMBL" id="KAK5257374.1"/>
    </source>
</evidence>
<gene>
    <name evidence="15" type="primary">TCB2_1</name>
    <name evidence="15" type="ORF">LTR16_000855</name>
</gene>
<comment type="caution">
    <text evidence="15">The sequence shown here is derived from an EMBL/GenBank/DDBJ whole genome shotgun (WGS) entry which is preliminary data.</text>
</comment>
<keyword evidence="3" id="KW-0597">Phosphoprotein</keyword>
<keyword evidence="7 12" id="KW-1133">Transmembrane helix</keyword>
<feature type="domain" description="C2" evidence="13">
    <location>
        <begin position="497"/>
        <end position="613"/>
    </location>
</feature>
<protein>
    <submittedName>
        <fullName evidence="15">Tricalbin-2</fullName>
    </submittedName>
</protein>
<dbReference type="Gene3D" id="2.60.40.150">
    <property type="entry name" value="C2 domain"/>
    <property type="match status" value="4"/>
</dbReference>
<evidence type="ECO:0000256" key="6">
    <source>
        <dbReference type="ARBA" id="ARBA00022824"/>
    </source>
</evidence>
<dbReference type="PANTHER" id="PTHR46980:SF2">
    <property type="entry name" value="TRICALBIN-1-RELATED"/>
    <property type="match status" value="1"/>
</dbReference>
<proteinExistence type="predicted"/>
<dbReference type="InterPro" id="IPR052455">
    <property type="entry name" value="Tricalbin_domain"/>
</dbReference>
<evidence type="ECO:0000259" key="13">
    <source>
        <dbReference type="PROSITE" id="PS50004"/>
    </source>
</evidence>
<comment type="subcellular location">
    <subcellularLocation>
        <location evidence="1">Endoplasmic reticulum membrane</location>
    </subcellularLocation>
</comment>
<feature type="region of interest" description="Disordered" evidence="11">
    <location>
        <begin position="1"/>
        <end position="34"/>
    </location>
</feature>
<dbReference type="InterPro" id="IPR035892">
    <property type="entry name" value="C2_domain_sf"/>
</dbReference>
<dbReference type="CDD" id="cd04040">
    <property type="entry name" value="C2D_Tricalbin-like"/>
    <property type="match status" value="1"/>
</dbReference>
<evidence type="ECO:0000256" key="2">
    <source>
        <dbReference type="ARBA" id="ARBA00022448"/>
    </source>
</evidence>
<feature type="compositionally biased region" description="Pro residues" evidence="11">
    <location>
        <begin position="11"/>
        <end position="25"/>
    </location>
</feature>
<dbReference type="EMBL" id="JAVRRA010008238">
    <property type="protein sequence ID" value="KAK5257374.1"/>
    <property type="molecule type" value="Genomic_DNA"/>
</dbReference>
<evidence type="ECO:0000256" key="7">
    <source>
        <dbReference type="ARBA" id="ARBA00022989"/>
    </source>
</evidence>
<evidence type="ECO:0000256" key="3">
    <source>
        <dbReference type="ARBA" id="ARBA00022553"/>
    </source>
</evidence>
<evidence type="ECO:0000256" key="9">
    <source>
        <dbReference type="ARBA" id="ARBA00023121"/>
    </source>
</evidence>
<sequence length="1164" mass="127589">MDDGRTAGYDLPPPTTAGALPPPTSTTPGEPHAHNALVADDKYARVGWAPRFGNPGEKEDDGSTLLDHQTWLEGKLEDKFYGDWYHNAGVIIFACLSSWVVAVLGGGLGWIFIILAFCGTYYRTSIRRVRRNFRDDLNRQMAKARLETDHESLEWINSFLVKFWPIYAPVLCETIVNSVDQVLSTSTPAFLDSLRMKLFVLGTKPPRMEHVKTYPKSEDDIVLMDWKFSFTPNDVADLTALQIKNKQNPKIVLEVRIGKGMISKGLDVIVEDMAFSGIMRVKVKLQIPFPHVEKVEICFLGKPTIDYVCKPLGGDSLGFDINFIPGLQSFIQEQIHANLGPMMYDPNVFPIEIAKMLAGNPVDQAIGVLQITFHGAQGLKNPDKFSGTPDPYAVVSINGRQPLGRTKTVTGNANPRWNETVNIIITSLKDALTIQVYDFNEVRKDKELGTATFALDQLEQHSEFENQQLEVMANGRPRGIVQADIRFFPVLEGEKLEDGTVQPPPESMTGIAKFTVWGAKDLDGTKSMIGQLNPYAVLLLNGKEVAHSKKLKRTNNPVWPDATKELLITDRKSAKLGLVVKDDRDIAADPIIGTYQIKLNDMLELMNKGQEWYNLAGVKSGRVKMTLQWKPVSLKGALGGSGGYVTPIGVLRLHFQSARDLKNMETMGKSDPYIRVLLSGIEKGRTVTFKNNLNPEWDEVIYVPVHSTREKLLLEYTPTKLKLRDEAGRESQITVSLKYLPIEMQLDPSESMTNQGNLRVEVLDAADLPAADRNGFSDPYCKFSLNGKEIYKTKTQKKTLHPAWNEFFEVPVRSRTAAEFVVNVYDWDFGDKADFLGKAAINLNILEPFQAQEVTLGLDGKSGTIRLKMLFKPDYVTRSRQGSSTFSGTFAAPGKVIGAPVKGVGKGAVFVGGNMAKGASFIGRGFKRRKDGGAQEGSDESQAYQEREQAVTNGAAHAMPASNPNIIVDGAASQKELPRTPHNRSTSYGAASLSSTARSPIAANGAPEQGTASLTIVRASGYPAKANVQVKILSPAGKEHLKTKAAKSASGEVSWAEHAAETAQVRCAADALFRVSVRDHSTFHSDELGEGSFYVVDQGAGGEREVRAGPGSVLVRSRFLPDDRASEMGSVAEGGGSSPASRGGGKTRRSFLGTRRNRETTPNP</sequence>
<evidence type="ECO:0000256" key="12">
    <source>
        <dbReference type="SAM" id="Phobius"/>
    </source>
</evidence>
<keyword evidence="9" id="KW-0446">Lipid-binding</keyword>
<feature type="domain" description="C2" evidence="13">
    <location>
        <begin position="738"/>
        <end position="856"/>
    </location>
</feature>
<feature type="transmembrane region" description="Helical" evidence="12">
    <location>
        <begin position="90"/>
        <end position="122"/>
    </location>
</feature>
<evidence type="ECO:0000256" key="5">
    <source>
        <dbReference type="ARBA" id="ARBA00022737"/>
    </source>
</evidence>
<dbReference type="InterPro" id="IPR031468">
    <property type="entry name" value="SMP_LBD"/>
</dbReference>
<dbReference type="Pfam" id="PF25669">
    <property type="entry name" value="SMP_MUG190-like"/>
    <property type="match status" value="1"/>
</dbReference>
<reference evidence="15 16" key="1">
    <citation type="submission" date="2023-08" db="EMBL/GenBank/DDBJ databases">
        <title>Black Yeasts Isolated from many extreme environments.</title>
        <authorList>
            <person name="Coleine C."/>
            <person name="Stajich J.E."/>
            <person name="Selbmann L."/>
        </authorList>
    </citation>
    <scope>NUCLEOTIDE SEQUENCE [LARGE SCALE GENOMIC DNA]</scope>
    <source>
        <strain evidence="15 16">CCFEE 536</strain>
    </source>
</reference>
<dbReference type="InterPro" id="IPR017147">
    <property type="entry name" value="Tricalbin"/>
</dbReference>
<dbReference type="InterPro" id="IPR000008">
    <property type="entry name" value="C2_dom"/>
</dbReference>
<keyword evidence="5" id="KW-0677">Repeat</keyword>
<keyword evidence="6" id="KW-0256">Endoplasmic reticulum</keyword>
<dbReference type="SUPFAM" id="SSF49562">
    <property type="entry name" value="C2 domain (Calcium/lipid-binding domain, CaLB)"/>
    <property type="match status" value="4"/>
</dbReference>
<keyword evidence="4 12" id="KW-0812">Transmembrane</keyword>
<evidence type="ECO:0000256" key="1">
    <source>
        <dbReference type="ARBA" id="ARBA00004586"/>
    </source>
</evidence>
<evidence type="ECO:0000259" key="14">
    <source>
        <dbReference type="PROSITE" id="PS51847"/>
    </source>
</evidence>
<organism evidence="15 16">
    <name type="scientific">Cryomyces antarcticus</name>
    <dbReference type="NCBI Taxonomy" id="329879"/>
    <lineage>
        <taxon>Eukaryota</taxon>
        <taxon>Fungi</taxon>
        <taxon>Dikarya</taxon>
        <taxon>Ascomycota</taxon>
        <taxon>Pezizomycotina</taxon>
        <taxon>Dothideomycetes</taxon>
        <taxon>Dothideomycetes incertae sedis</taxon>
        <taxon>Cryomyces</taxon>
    </lineage>
</organism>
<dbReference type="PIRSF" id="PIRSF037232">
    <property type="entry name" value="Tricalbin"/>
    <property type="match status" value="1"/>
</dbReference>
<keyword evidence="2" id="KW-0813">Transport</keyword>
<evidence type="ECO:0000256" key="8">
    <source>
        <dbReference type="ARBA" id="ARBA00023055"/>
    </source>
</evidence>
<name>A0ABR0LZP5_9PEZI</name>
<dbReference type="PROSITE" id="PS50004">
    <property type="entry name" value="C2"/>
    <property type="match status" value="3"/>
</dbReference>
<feature type="domain" description="SMP-LTD" evidence="14">
    <location>
        <begin position="149"/>
        <end position="354"/>
    </location>
</feature>
<evidence type="ECO:0000256" key="4">
    <source>
        <dbReference type="ARBA" id="ARBA00022692"/>
    </source>
</evidence>
<feature type="region of interest" description="Disordered" evidence="11">
    <location>
        <begin position="1125"/>
        <end position="1164"/>
    </location>
</feature>
<evidence type="ECO:0000313" key="16">
    <source>
        <dbReference type="Proteomes" id="UP001357485"/>
    </source>
</evidence>
<dbReference type="InterPro" id="IPR037765">
    <property type="entry name" value="C2B_Tricalbin"/>
</dbReference>
<dbReference type="Proteomes" id="UP001357485">
    <property type="component" value="Unassembled WGS sequence"/>
</dbReference>
<dbReference type="SMART" id="SM00239">
    <property type="entry name" value="C2"/>
    <property type="match status" value="5"/>
</dbReference>
<dbReference type="CDD" id="cd04044">
    <property type="entry name" value="C2A_Tricalbin-like"/>
    <property type="match status" value="1"/>
</dbReference>
<dbReference type="PRINTS" id="PR00360">
    <property type="entry name" value="C2DOMAIN"/>
</dbReference>
<dbReference type="InterPro" id="IPR037761">
    <property type="entry name" value="C2A_Tricalbin"/>
</dbReference>
<keyword evidence="8" id="KW-0445">Lipid transport</keyword>
<dbReference type="CDD" id="cd21678">
    <property type="entry name" value="SMP_TCB"/>
    <property type="match status" value="1"/>
</dbReference>
<dbReference type="InterPro" id="IPR037756">
    <property type="entry name" value="C2D_Tricalbin"/>
</dbReference>
<dbReference type="PANTHER" id="PTHR46980">
    <property type="entry name" value="TRICALBIN-1-RELATED"/>
    <property type="match status" value="1"/>
</dbReference>
<feature type="region of interest" description="Disordered" evidence="11">
    <location>
        <begin position="926"/>
        <end position="963"/>
    </location>
</feature>
<feature type="domain" description="C2" evidence="13">
    <location>
        <begin position="349"/>
        <end position="469"/>
    </location>
</feature>
<dbReference type="CDD" id="cd04052">
    <property type="entry name" value="C2B_Tricalbin-like"/>
    <property type="match status" value="1"/>
</dbReference>